<name>A0A832I680_9THEM</name>
<keyword evidence="2" id="KW-0028">Amino-acid biosynthesis</keyword>
<dbReference type="InterPro" id="IPR005251">
    <property type="entry name" value="IF-M1Pi"/>
</dbReference>
<feature type="binding site" evidence="2">
    <location>
        <begin position="245"/>
        <end position="246"/>
    </location>
    <ligand>
        <name>substrate</name>
    </ligand>
</feature>
<comment type="catalytic activity">
    <reaction evidence="2">
        <text>5-(methylsulfanyl)-alpha-D-ribose 1-phosphate = 5-(methylsulfanyl)-D-ribulose 1-phosphate</text>
        <dbReference type="Rhea" id="RHEA:19989"/>
        <dbReference type="ChEBI" id="CHEBI:58533"/>
        <dbReference type="ChEBI" id="CHEBI:58548"/>
        <dbReference type="EC" id="5.3.1.23"/>
    </reaction>
</comment>
<evidence type="ECO:0000256" key="1">
    <source>
        <dbReference type="ARBA" id="ARBA00023235"/>
    </source>
</evidence>
<protein>
    <recommendedName>
        <fullName evidence="2">Methylthioribose-1-phosphate isomerase</fullName>
        <shortName evidence="2">M1Pi</shortName>
        <shortName evidence="2">MTR-1-P isomerase</shortName>
        <ecNumber evidence="2">5.3.1.23</ecNumber>
    </recommendedName>
    <alternativeName>
        <fullName evidence="2">S-methyl-5-thioribose-1-phosphate isomerase</fullName>
    </alternativeName>
</protein>
<dbReference type="GO" id="GO:0046523">
    <property type="term" value="F:S-methyl-5-thioribose-1-phosphate isomerase activity"/>
    <property type="evidence" value="ECO:0007669"/>
    <property type="project" value="UniProtKB-UniRule"/>
</dbReference>
<dbReference type="InterPro" id="IPR042529">
    <property type="entry name" value="IF_2B-like_C"/>
</dbReference>
<gene>
    <name evidence="2 3" type="primary">mtnA</name>
    <name evidence="3" type="ORF">ENW55_04475</name>
</gene>
<feature type="binding site" evidence="2">
    <location>
        <begin position="47"/>
        <end position="49"/>
    </location>
    <ligand>
        <name>substrate</name>
    </ligand>
</feature>
<dbReference type="InterPro" id="IPR037171">
    <property type="entry name" value="NagB/RpiA_transferase-like"/>
</dbReference>
<evidence type="ECO:0000313" key="3">
    <source>
        <dbReference type="EMBL" id="HGZ79221.1"/>
    </source>
</evidence>
<dbReference type="SUPFAM" id="SSF100950">
    <property type="entry name" value="NagB/RpiA/CoA transferase-like"/>
    <property type="match status" value="1"/>
</dbReference>
<dbReference type="NCBIfam" id="TIGR00512">
    <property type="entry name" value="salvage_mtnA"/>
    <property type="match status" value="1"/>
</dbReference>
<dbReference type="PANTHER" id="PTHR43475:SF1">
    <property type="entry name" value="METHYLTHIORIBOSE-1-PHOSPHATE ISOMERASE"/>
    <property type="match status" value="1"/>
</dbReference>
<sequence length="347" mass="38520">MSTFRSIEWKEDRLIILDQRELPEETRYIELRTVKQVAEAIKNMVVRGAPAIGVAAAYGILLAALGSNDEREMYECLRRADELLRSSRPTAVNLFWALDRMRKIWENFKGNVEELKKLLEREAKAIEMEDVSTNLAIAKNGAQLVPDNAKIIHHCNTGSLATVDYGTALGIIRYAHEIGKKIHVFLDETRPRLQGARLSAWELNQLGIPHTIIVDGASGLVMKRFGVNLVLVGADRIAANGDTANKIGTYNLAIVARYHGVPFYVAAPTSTIDLSTAKGDLITIEERSKDEVLKIGETTIAPRDSDVFNPAFDVTPAELITAIVTERGIVYPPYEENLPRLFASNKP</sequence>
<accession>A0A832I680</accession>
<keyword evidence="2" id="KW-0486">Methionine biosynthesis</keyword>
<dbReference type="FunFam" id="1.20.120.420:FF:000003">
    <property type="entry name" value="Methylthioribose-1-phosphate isomerase"/>
    <property type="match status" value="1"/>
</dbReference>
<dbReference type="NCBIfam" id="NF004326">
    <property type="entry name" value="PRK05720.1"/>
    <property type="match status" value="1"/>
</dbReference>
<dbReference type="UniPathway" id="UPA00904">
    <property type="reaction ID" value="UER00874"/>
</dbReference>
<dbReference type="InterPro" id="IPR011559">
    <property type="entry name" value="Initiation_fac_2B_a/b/d"/>
</dbReference>
<dbReference type="FunFam" id="3.40.50.10470:FF:000006">
    <property type="entry name" value="Methylthioribose-1-phosphate isomerase"/>
    <property type="match status" value="1"/>
</dbReference>
<feature type="binding site" evidence="2">
    <location>
        <position position="194"/>
    </location>
    <ligand>
        <name>substrate</name>
    </ligand>
</feature>
<dbReference type="EMBL" id="DTKQ01000035">
    <property type="protein sequence ID" value="HGZ79221.1"/>
    <property type="molecule type" value="Genomic_DNA"/>
</dbReference>
<organism evidence="3">
    <name type="scientific">Pseudothermotoga hypogea</name>
    <dbReference type="NCBI Taxonomy" id="57487"/>
    <lineage>
        <taxon>Bacteria</taxon>
        <taxon>Thermotogati</taxon>
        <taxon>Thermotogota</taxon>
        <taxon>Thermotogae</taxon>
        <taxon>Thermotogales</taxon>
        <taxon>Thermotogaceae</taxon>
        <taxon>Pseudothermotoga</taxon>
    </lineage>
</organism>
<dbReference type="AlphaFoldDB" id="A0A832I680"/>
<dbReference type="Gene3D" id="3.40.50.10470">
    <property type="entry name" value="Translation initiation factor eif-2b, domain 2"/>
    <property type="match status" value="1"/>
</dbReference>
<reference evidence="3" key="1">
    <citation type="journal article" date="2020" name="mSystems">
        <title>Genome- and Community-Level Interaction Insights into Carbon Utilization and Element Cycling Functions of Hydrothermarchaeota in Hydrothermal Sediment.</title>
        <authorList>
            <person name="Zhou Z."/>
            <person name="Liu Y."/>
            <person name="Xu W."/>
            <person name="Pan J."/>
            <person name="Luo Z.H."/>
            <person name="Li M."/>
        </authorList>
    </citation>
    <scope>NUCLEOTIDE SEQUENCE [LARGE SCALE GENOMIC DNA]</scope>
    <source>
        <strain evidence="3">SpSt-86</strain>
    </source>
</reference>
<dbReference type="Pfam" id="PF01008">
    <property type="entry name" value="IF-2B"/>
    <property type="match status" value="1"/>
</dbReference>
<feature type="binding site" evidence="2">
    <location>
        <position position="88"/>
    </location>
    <ligand>
        <name>substrate</name>
    </ligand>
</feature>
<comment type="pathway">
    <text evidence="2">Amino-acid biosynthesis; L-methionine biosynthesis via salvage pathway; L-methionine from S-methyl-5-thio-alpha-D-ribose 1-phosphate: step 1/6.</text>
</comment>
<comment type="function">
    <text evidence="2">Catalyzes the interconversion of methylthioribose-1-phosphate (MTR-1-P) into methylthioribulose-1-phosphate (MTRu-1-P).</text>
</comment>
<dbReference type="HAMAP" id="MF_01678">
    <property type="entry name" value="Salvage_MtnA"/>
    <property type="match status" value="1"/>
</dbReference>
<dbReference type="InterPro" id="IPR027363">
    <property type="entry name" value="M1Pi_N"/>
</dbReference>
<evidence type="ECO:0000256" key="2">
    <source>
        <dbReference type="HAMAP-Rule" id="MF_01678"/>
    </source>
</evidence>
<comment type="similarity">
    <text evidence="2">Belongs to the EIF-2B alpha/beta/delta subunits family. MtnA subfamily.</text>
</comment>
<dbReference type="InterPro" id="IPR000649">
    <property type="entry name" value="IF-2B-related"/>
</dbReference>
<dbReference type="Gene3D" id="1.20.120.420">
    <property type="entry name" value="translation initiation factor eif-2b, domain 1"/>
    <property type="match status" value="1"/>
</dbReference>
<feature type="site" description="Transition state stabilizer" evidence="2">
    <location>
        <position position="155"/>
    </location>
</feature>
<keyword evidence="1 2" id="KW-0413">Isomerase</keyword>
<feature type="active site" description="Proton donor" evidence="2">
    <location>
        <position position="235"/>
    </location>
</feature>
<dbReference type="EC" id="5.3.1.23" evidence="2"/>
<comment type="caution">
    <text evidence="3">The sequence shown here is derived from an EMBL/GenBank/DDBJ whole genome shotgun (WGS) entry which is preliminary data.</text>
</comment>
<proteinExistence type="inferred from homology"/>
<dbReference type="PANTHER" id="PTHR43475">
    <property type="entry name" value="METHYLTHIORIBOSE-1-PHOSPHATE ISOMERASE"/>
    <property type="match status" value="1"/>
</dbReference>
<dbReference type="NCBIfam" id="TIGR00524">
    <property type="entry name" value="eIF-2B_rel"/>
    <property type="match status" value="1"/>
</dbReference>
<dbReference type="GO" id="GO:0019509">
    <property type="term" value="P:L-methionine salvage from methylthioadenosine"/>
    <property type="evidence" value="ECO:0007669"/>
    <property type="project" value="UniProtKB-UniRule"/>
</dbReference>